<accession>A0ABT1W8N9</accession>
<organism evidence="6 7">
    <name type="scientific">Endosaccharibacter trunci</name>
    <dbReference type="NCBI Taxonomy" id="2812733"/>
    <lineage>
        <taxon>Bacteria</taxon>
        <taxon>Pseudomonadati</taxon>
        <taxon>Pseudomonadota</taxon>
        <taxon>Alphaproteobacteria</taxon>
        <taxon>Acetobacterales</taxon>
        <taxon>Acetobacteraceae</taxon>
        <taxon>Endosaccharibacter</taxon>
    </lineage>
</organism>
<dbReference type="InterPro" id="IPR000160">
    <property type="entry name" value="GGDEF_dom"/>
</dbReference>
<feature type="modified residue" description="4-aspartylphosphate" evidence="1">
    <location>
        <position position="50"/>
    </location>
</feature>
<dbReference type="PANTHER" id="PTHR44757">
    <property type="entry name" value="DIGUANYLATE CYCLASE DGCP"/>
    <property type="match status" value="1"/>
</dbReference>
<evidence type="ECO:0000313" key="6">
    <source>
        <dbReference type="EMBL" id="MCQ8278193.1"/>
    </source>
</evidence>
<dbReference type="InterPro" id="IPR052155">
    <property type="entry name" value="Biofilm_reg_signaling"/>
</dbReference>
<dbReference type="EMBL" id="JAMSKV010000004">
    <property type="protein sequence ID" value="MCQ8278193.1"/>
    <property type="molecule type" value="Genomic_DNA"/>
</dbReference>
<dbReference type="SUPFAM" id="SSF55785">
    <property type="entry name" value="PYP-like sensor domain (PAS domain)"/>
    <property type="match status" value="1"/>
</dbReference>
<dbReference type="Pfam" id="PF08448">
    <property type="entry name" value="PAS_4"/>
    <property type="match status" value="1"/>
</dbReference>
<protein>
    <submittedName>
        <fullName evidence="6">EAL domain-containing protein</fullName>
    </submittedName>
</protein>
<dbReference type="InterPro" id="IPR013656">
    <property type="entry name" value="PAS_4"/>
</dbReference>
<dbReference type="Gene3D" id="3.30.70.270">
    <property type="match status" value="1"/>
</dbReference>
<dbReference type="Gene3D" id="3.40.50.2300">
    <property type="match status" value="1"/>
</dbReference>
<dbReference type="Gene3D" id="3.30.450.20">
    <property type="entry name" value="PAS domain"/>
    <property type="match status" value="1"/>
</dbReference>
<dbReference type="InterPro" id="IPR011006">
    <property type="entry name" value="CheY-like_superfamily"/>
</dbReference>
<evidence type="ECO:0000259" key="4">
    <source>
        <dbReference type="PROSITE" id="PS50883"/>
    </source>
</evidence>
<dbReference type="InterPro" id="IPR029787">
    <property type="entry name" value="Nucleotide_cyclase"/>
</dbReference>
<dbReference type="SUPFAM" id="SSF52172">
    <property type="entry name" value="CheY-like"/>
    <property type="match status" value="1"/>
</dbReference>
<dbReference type="SMART" id="SM00448">
    <property type="entry name" value="REC"/>
    <property type="match status" value="1"/>
</dbReference>
<dbReference type="InterPro" id="IPR001789">
    <property type="entry name" value="Sig_transdc_resp-reg_receiver"/>
</dbReference>
<feature type="domain" description="EAL" evidence="4">
    <location>
        <begin position="447"/>
        <end position="701"/>
    </location>
</feature>
<feature type="domain" description="GGDEF" evidence="5">
    <location>
        <begin position="305"/>
        <end position="438"/>
    </location>
</feature>
<dbReference type="PROSITE" id="PS50887">
    <property type="entry name" value="GGDEF"/>
    <property type="match status" value="1"/>
</dbReference>
<dbReference type="InterPro" id="IPR000700">
    <property type="entry name" value="PAS-assoc_C"/>
</dbReference>
<dbReference type="CDD" id="cd01948">
    <property type="entry name" value="EAL"/>
    <property type="match status" value="1"/>
</dbReference>
<evidence type="ECO:0000259" key="5">
    <source>
        <dbReference type="PROSITE" id="PS50887"/>
    </source>
</evidence>
<evidence type="ECO:0000256" key="1">
    <source>
        <dbReference type="PROSITE-ProRule" id="PRU00169"/>
    </source>
</evidence>
<dbReference type="PROSITE" id="PS50113">
    <property type="entry name" value="PAC"/>
    <property type="match status" value="1"/>
</dbReference>
<dbReference type="InterPro" id="IPR043128">
    <property type="entry name" value="Rev_trsase/Diguanyl_cyclase"/>
</dbReference>
<dbReference type="InterPro" id="IPR035919">
    <property type="entry name" value="EAL_sf"/>
</dbReference>
<dbReference type="Proteomes" id="UP001524587">
    <property type="component" value="Unassembled WGS sequence"/>
</dbReference>
<feature type="domain" description="Response regulatory" evidence="2">
    <location>
        <begin position="1"/>
        <end position="117"/>
    </location>
</feature>
<dbReference type="Pfam" id="PF00990">
    <property type="entry name" value="GGDEF"/>
    <property type="match status" value="1"/>
</dbReference>
<dbReference type="SUPFAM" id="SSF141868">
    <property type="entry name" value="EAL domain-like"/>
    <property type="match status" value="1"/>
</dbReference>
<keyword evidence="7" id="KW-1185">Reference proteome</keyword>
<dbReference type="Pfam" id="PF00563">
    <property type="entry name" value="EAL"/>
    <property type="match status" value="1"/>
</dbReference>
<keyword evidence="1" id="KW-0597">Phosphoprotein</keyword>
<evidence type="ECO:0000259" key="3">
    <source>
        <dbReference type="PROSITE" id="PS50113"/>
    </source>
</evidence>
<proteinExistence type="predicted"/>
<evidence type="ECO:0000313" key="7">
    <source>
        <dbReference type="Proteomes" id="UP001524587"/>
    </source>
</evidence>
<dbReference type="PROSITE" id="PS50110">
    <property type="entry name" value="RESPONSE_REGULATORY"/>
    <property type="match status" value="1"/>
</dbReference>
<dbReference type="Pfam" id="PF00072">
    <property type="entry name" value="Response_reg"/>
    <property type="match status" value="1"/>
</dbReference>
<evidence type="ECO:0000259" key="2">
    <source>
        <dbReference type="PROSITE" id="PS50110"/>
    </source>
</evidence>
<dbReference type="SMART" id="SM00267">
    <property type="entry name" value="GGDEF"/>
    <property type="match status" value="1"/>
</dbReference>
<feature type="domain" description="PAC" evidence="3">
    <location>
        <begin position="221"/>
        <end position="273"/>
    </location>
</feature>
<dbReference type="RefSeq" id="WP_422863653.1">
    <property type="nucleotide sequence ID" value="NZ_JAMSKV010000004.1"/>
</dbReference>
<gene>
    <name evidence="6" type="ORF">NFI95_06995</name>
</gene>
<sequence>MIVLVHDELLSPGIHGELARTLADEVHSFDNPLSALDWLALNEADLVIADIQTPELDAAAFIRRLRALPGRDQLPVLLVTAPDDHLLRRRALNAGAADFLLAPVDEFEFFTRCRTLLRLNRQRLLLQGRSVRPLPEARDHRPPLVDRVDSLAQMIDTVPAFISAADPHGRVIFTNAMHTAGPERAMDGRITPDPAPDFDQDYRLRSRALDALVFRSGRALPAFEQDVAARNGGRRVLLTTKSPLRDRDGRVDGVLTTSLDITARKEFERHLQHAASHDILTGLPNRSLLQDHLNALLQRGGPGGRKLALHLLNLDRFRQVNDRLGHLSGDALLRRVAGLLRTAADPADLVARIGADEFAVLQHAATQVEDAAILAQRLLDTVSRPAPPAEQEVCVTGSIGISLASADTTGAPEMLRQADLAMFQAKVDGGNRLRFFVPDMDRRIAHSATLQRELLQALGSDELVLYYQPQMNLHSGRICGVEALLRWNHPARGLLLPGEFLQIAAEGGLMNEIDEWVLHRACRDAALWVREGFDDIRVSVNISPARVSAERTLKAIADALDTSGLAAALLEIELTERDLVADLDETARALSGLRARGLKVSIDDFGVGYSFLSHVKALPADRIKIDQSFIHNLLTDEDNATIVRAVVAMAHGLRMGVVAEGVETAEQFTQLAMEGCDDIQGFYVSYPLPLQDLLQRLRDNPPAAGSKAAPAGKEQA</sequence>
<dbReference type="InterPro" id="IPR035965">
    <property type="entry name" value="PAS-like_dom_sf"/>
</dbReference>
<dbReference type="SMART" id="SM00052">
    <property type="entry name" value="EAL"/>
    <property type="match status" value="1"/>
</dbReference>
<dbReference type="InterPro" id="IPR001633">
    <property type="entry name" value="EAL_dom"/>
</dbReference>
<dbReference type="CDD" id="cd01949">
    <property type="entry name" value="GGDEF"/>
    <property type="match status" value="1"/>
</dbReference>
<dbReference type="PROSITE" id="PS50883">
    <property type="entry name" value="EAL"/>
    <property type="match status" value="1"/>
</dbReference>
<dbReference type="NCBIfam" id="TIGR00254">
    <property type="entry name" value="GGDEF"/>
    <property type="match status" value="1"/>
</dbReference>
<name>A0ABT1W8N9_9PROT</name>
<dbReference type="PANTHER" id="PTHR44757:SF2">
    <property type="entry name" value="BIOFILM ARCHITECTURE MAINTENANCE PROTEIN MBAA"/>
    <property type="match status" value="1"/>
</dbReference>
<dbReference type="SUPFAM" id="SSF55073">
    <property type="entry name" value="Nucleotide cyclase"/>
    <property type="match status" value="1"/>
</dbReference>
<comment type="caution">
    <text evidence="6">The sequence shown here is derived from an EMBL/GenBank/DDBJ whole genome shotgun (WGS) entry which is preliminary data.</text>
</comment>
<dbReference type="Gene3D" id="3.20.20.450">
    <property type="entry name" value="EAL domain"/>
    <property type="match status" value="1"/>
</dbReference>
<reference evidence="6 7" key="1">
    <citation type="submission" date="2022-06" db="EMBL/GenBank/DDBJ databases">
        <title>Endosaccharibacter gen. nov., sp. nov., endophytic bacteria isolated from sugarcane.</title>
        <authorList>
            <person name="Pitiwittayakul N."/>
            <person name="Yukphan P."/>
            <person name="Charoenyingcharoen P."/>
            <person name="Tanasupawat S."/>
        </authorList>
    </citation>
    <scope>NUCLEOTIDE SEQUENCE [LARGE SCALE GENOMIC DNA]</scope>
    <source>
        <strain evidence="6 7">KSS8</strain>
    </source>
</reference>